<evidence type="ECO:0000256" key="1">
    <source>
        <dbReference type="SAM" id="MobiDB-lite"/>
    </source>
</evidence>
<gene>
    <name evidence="2" type="ORF">ILUMI_06028</name>
</gene>
<evidence type="ECO:0000313" key="3">
    <source>
        <dbReference type="Proteomes" id="UP000801492"/>
    </source>
</evidence>
<feature type="region of interest" description="Disordered" evidence="1">
    <location>
        <begin position="72"/>
        <end position="126"/>
    </location>
</feature>
<reference evidence="2" key="1">
    <citation type="submission" date="2019-08" db="EMBL/GenBank/DDBJ databases">
        <title>The genome of the North American firefly Photinus pyralis.</title>
        <authorList>
            <consortium name="Photinus pyralis genome working group"/>
            <person name="Fallon T.R."/>
            <person name="Sander Lower S.E."/>
            <person name="Weng J.-K."/>
        </authorList>
    </citation>
    <scope>NUCLEOTIDE SEQUENCE</scope>
    <source>
        <strain evidence="2">TRF0915ILg1</strain>
        <tissue evidence="2">Whole body</tissue>
    </source>
</reference>
<feature type="compositionally biased region" description="Polar residues" evidence="1">
    <location>
        <begin position="111"/>
        <end position="126"/>
    </location>
</feature>
<keyword evidence="3" id="KW-1185">Reference proteome</keyword>
<accession>A0A8K0DA18</accession>
<dbReference type="EMBL" id="VTPC01002353">
    <property type="protein sequence ID" value="KAF2900161.1"/>
    <property type="molecule type" value="Genomic_DNA"/>
</dbReference>
<feature type="region of interest" description="Disordered" evidence="1">
    <location>
        <begin position="334"/>
        <end position="362"/>
    </location>
</feature>
<feature type="region of interest" description="Disordered" evidence="1">
    <location>
        <begin position="1"/>
        <end position="31"/>
    </location>
</feature>
<protein>
    <submittedName>
        <fullName evidence="2">Uncharacterized protein</fullName>
    </submittedName>
</protein>
<feature type="compositionally biased region" description="Polar residues" evidence="1">
    <location>
        <begin position="180"/>
        <end position="205"/>
    </location>
</feature>
<feature type="region of interest" description="Disordered" evidence="1">
    <location>
        <begin position="465"/>
        <end position="500"/>
    </location>
</feature>
<dbReference type="Proteomes" id="UP000801492">
    <property type="component" value="Unassembled WGS sequence"/>
</dbReference>
<organism evidence="2 3">
    <name type="scientific">Ignelater luminosus</name>
    <name type="common">Cucubano</name>
    <name type="synonym">Pyrophorus luminosus</name>
    <dbReference type="NCBI Taxonomy" id="2038154"/>
    <lineage>
        <taxon>Eukaryota</taxon>
        <taxon>Metazoa</taxon>
        <taxon>Ecdysozoa</taxon>
        <taxon>Arthropoda</taxon>
        <taxon>Hexapoda</taxon>
        <taxon>Insecta</taxon>
        <taxon>Pterygota</taxon>
        <taxon>Neoptera</taxon>
        <taxon>Endopterygota</taxon>
        <taxon>Coleoptera</taxon>
        <taxon>Polyphaga</taxon>
        <taxon>Elateriformia</taxon>
        <taxon>Elateroidea</taxon>
        <taxon>Elateridae</taxon>
        <taxon>Agrypninae</taxon>
        <taxon>Pyrophorini</taxon>
        <taxon>Ignelater</taxon>
    </lineage>
</organism>
<dbReference type="AlphaFoldDB" id="A0A8K0DA18"/>
<comment type="caution">
    <text evidence="2">The sequence shown here is derived from an EMBL/GenBank/DDBJ whole genome shotgun (WGS) entry which is preliminary data.</text>
</comment>
<sequence>MDENEIAARIHGISISDSESSDDSDFDEELLNALRPPPIPLELCPEDIVTVAAFKTVSYKKHKIKIPEVSNKNTNSSFVNKSERKRNTTTAPKNEKNANSKNSKNKKDSNITPQQDVKPQLSPINSENSYTDVVKLKIKDACALQKNDLARSSIGCKNPGRSRAARRKRVKKENADKPNAATQYQTNNPKPSDITSNVSSGSNLHLSNKSKLEEKKEVRFYDNKNSLKKDMLPSTSRKGCEISNVNLEEDRKANIEKPKKTFALDSNTLSKRQRKRIAKKKRASLACDNLVWDAPNNNVNEQMILQCKKPVVPSESKMRISGDHNSIEITMREAKEKTKKKGTSKPNDVLSSSNNPKNDTKEMKLQNKRMAVVQEDRIQVREERMEKVCNASTNETKQVTPSVSSTLTQSIINNNLLSQSQILEDAASDDVINQKNGVTSNKKKTLQSAFLTNNMQGNVMSTDFKNHNGGNNENKKNKKQSNGKFQTAHLQKKKNSFNDVRRKQQEKALQSSVNHKEYKCGGTIIEKIQDVESSTSKDSTVLSSVAHQLHSNRFRNGNKLPTSNTSNHNLNDFGNLLHDIDRFFKNVTADMLLSVSNDIESSIK</sequence>
<feature type="compositionally biased region" description="Acidic residues" evidence="1">
    <location>
        <begin position="19"/>
        <end position="30"/>
    </location>
</feature>
<name>A0A8K0DA18_IGNLU</name>
<evidence type="ECO:0000313" key="2">
    <source>
        <dbReference type="EMBL" id="KAF2900161.1"/>
    </source>
</evidence>
<feature type="region of interest" description="Disordered" evidence="1">
    <location>
        <begin position="152"/>
        <end position="211"/>
    </location>
</feature>
<proteinExistence type="predicted"/>